<dbReference type="Proteomes" id="UP000034920">
    <property type="component" value="Unassembled WGS sequence"/>
</dbReference>
<sequence length="416" mass="45025">MSRRLPGTRVAYSNLGISQKKRKKKMKISDGWWIVIAAVIVIALTAGFITLLNKAEDSSRADAEIREQVRRASIPLEGKTDRDFSVAFILRGGPFGDTELETVVADIKIGYNPETDVYTWGLPVEKHPAFLEAFARWDSAFASAQSNAALLSPSGKLLPTVVNVTREGITGDQVPVVLGEKEGKPDVENVSHEVIYKMNFGGDNGAGYTTSVVDNGEYFYVTYDAPQTETGRSRLQTIVLKDLVYKAVIAPFLAPEEFTIGTPQIVSPEVSGESGDVLVNLLNSIGNRGGTEKIAEIVLYPRDTRSLEIENELISALLFNIDQQSAKRGQPVMVSIVGFKDEYTVMKGFLQGDGGGARGSVNGKLFGGGLMLWGLGGGLIDGGLDGQFSQDPVSLNGSVSNIPIQEIRIYIYLENP</sequence>
<keyword evidence="1" id="KW-0472">Membrane</keyword>
<comment type="caution">
    <text evidence="2">The sequence shown here is derived from an EMBL/GenBank/DDBJ whole genome shotgun (WGS) entry which is preliminary data.</text>
</comment>
<reference evidence="2 3" key="1">
    <citation type="journal article" date="2015" name="Nature">
        <title>rRNA introns, odd ribosomes, and small enigmatic genomes across a large radiation of phyla.</title>
        <authorList>
            <person name="Brown C.T."/>
            <person name="Hug L.A."/>
            <person name="Thomas B.C."/>
            <person name="Sharon I."/>
            <person name="Castelle C.J."/>
            <person name="Singh A."/>
            <person name="Wilkins M.J."/>
            <person name="Williams K.H."/>
            <person name="Banfield J.F."/>
        </authorList>
    </citation>
    <scope>NUCLEOTIDE SEQUENCE [LARGE SCALE GENOMIC DNA]</scope>
</reference>
<organism evidence="2 3">
    <name type="scientific">candidate division WWE3 bacterium GW2011_GWA1_41_8</name>
    <dbReference type="NCBI Taxonomy" id="1619103"/>
    <lineage>
        <taxon>Bacteria</taxon>
        <taxon>Katanobacteria</taxon>
    </lineage>
</organism>
<keyword evidence="1" id="KW-0812">Transmembrane</keyword>
<evidence type="ECO:0000256" key="1">
    <source>
        <dbReference type="SAM" id="Phobius"/>
    </source>
</evidence>
<accession>A0A0G0XBQ8</accession>
<dbReference type="AlphaFoldDB" id="A0A0G0XBQ8"/>
<keyword evidence="1" id="KW-1133">Transmembrane helix</keyword>
<gene>
    <name evidence="2" type="ORF">UU80_C0019G0002</name>
</gene>
<evidence type="ECO:0000313" key="2">
    <source>
        <dbReference type="EMBL" id="KKS21822.1"/>
    </source>
</evidence>
<name>A0A0G0XBQ8_UNCKA</name>
<feature type="transmembrane region" description="Helical" evidence="1">
    <location>
        <begin position="31"/>
        <end position="52"/>
    </location>
</feature>
<evidence type="ECO:0000313" key="3">
    <source>
        <dbReference type="Proteomes" id="UP000034920"/>
    </source>
</evidence>
<proteinExistence type="predicted"/>
<dbReference type="EMBL" id="LCCA01000019">
    <property type="protein sequence ID" value="KKS21822.1"/>
    <property type="molecule type" value="Genomic_DNA"/>
</dbReference>
<dbReference type="STRING" id="1619103.UU80_C0019G0002"/>
<protein>
    <submittedName>
        <fullName evidence="2">Uncharacterized protein</fullName>
    </submittedName>
</protein>